<proteinExistence type="predicted"/>
<evidence type="ECO:0000313" key="1">
    <source>
        <dbReference type="EMBL" id="KAK3765223.1"/>
    </source>
</evidence>
<evidence type="ECO:0000313" key="2">
    <source>
        <dbReference type="Proteomes" id="UP001283361"/>
    </source>
</evidence>
<protein>
    <submittedName>
        <fullName evidence="1">Uncharacterized protein</fullName>
    </submittedName>
</protein>
<sequence>MHEPYSGKHWFQPSNFSGEDLVLPDPTLSVNTSGVHRLRFREHSVATNEVFVRLWNAFYIWLLALKVKDNGLDINRHG</sequence>
<accession>A0AAE1DDB5</accession>
<name>A0AAE1DDB5_9GAST</name>
<reference evidence="1" key="1">
    <citation type="journal article" date="2023" name="G3 (Bethesda)">
        <title>A reference genome for the long-term kleptoplast-retaining sea slug Elysia crispata morphotype clarki.</title>
        <authorList>
            <person name="Eastman K.E."/>
            <person name="Pendleton A.L."/>
            <person name="Shaikh M.A."/>
            <person name="Suttiyut T."/>
            <person name="Ogas R."/>
            <person name="Tomko P."/>
            <person name="Gavelis G."/>
            <person name="Widhalm J.R."/>
            <person name="Wisecaver J.H."/>
        </authorList>
    </citation>
    <scope>NUCLEOTIDE SEQUENCE</scope>
    <source>
        <strain evidence="1">ECLA1</strain>
    </source>
</reference>
<organism evidence="1 2">
    <name type="scientific">Elysia crispata</name>
    <name type="common">lettuce slug</name>
    <dbReference type="NCBI Taxonomy" id="231223"/>
    <lineage>
        <taxon>Eukaryota</taxon>
        <taxon>Metazoa</taxon>
        <taxon>Spiralia</taxon>
        <taxon>Lophotrochozoa</taxon>
        <taxon>Mollusca</taxon>
        <taxon>Gastropoda</taxon>
        <taxon>Heterobranchia</taxon>
        <taxon>Euthyneura</taxon>
        <taxon>Panpulmonata</taxon>
        <taxon>Sacoglossa</taxon>
        <taxon>Placobranchoidea</taxon>
        <taxon>Plakobranchidae</taxon>
        <taxon>Elysia</taxon>
    </lineage>
</organism>
<comment type="caution">
    <text evidence="1">The sequence shown here is derived from an EMBL/GenBank/DDBJ whole genome shotgun (WGS) entry which is preliminary data.</text>
</comment>
<dbReference type="AlphaFoldDB" id="A0AAE1DDB5"/>
<dbReference type="EMBL" id="JAWDGP010004327">
    <property type="protein sequence ID" value="KAK3765223.1"/>
    <property type="molecule type" value="Genomic_DNA"/>
</dbReference>
<gene>
    <name evidence="1" type="ORF">RRG08_051847</name>
</gene>
<keyword evidence="2" id="KW-1185">Reference proteome</keyword>
<dbReference type="Proteomes" id="UP001283361">
    <property type="component" value="Unassembled WGS sequence"/>
</dbReference>